<accession>A0A8H5N9C8</accession>
<dbReference type="AlphaFoldDB" id="A0A8H5N9C8"/>
<feature type="coiled-coil region" evidence="1">
    <location>
        <begin position="95"/>
        <end position="143"/>
    </location>
</feature>
<dbReference type="Proteomes" id="UP000582016">
    <property type="component" value="Unassembled WGS sequence"/>
</dbReference>
<evidence type="ECO:0000313" key="4">
    <source>
        <dbReference type="Proteomes" id="UP000582016"/>
    </source>
</evidence>
<comment type="caution">
    <text evidence="3">The sequence shown here is derived from an EMBL/GenBank/DDBJ whole genome shotgun (WGS) entry which is preliminary data.</text>
</comment>
<protein>
    <submittedName>
        <fullName evidence="3">Uncharacterized protein</fullName>
    </submittedName>
</protein>
<reference evidence="3 4" key="1">
    <citation type="submission" date="2020-05" db="EMBL/GenBank/DDBJ databases">
        <title>Identification and distribution of gene clusters putatively required for synthesis of sphingolipid metabolism inhibitors in phylogenetically diverse species of the filamentous fungus Fusarium.</title>
        <authorList>
            <person name="Kim H.-S."/>
            <person name="Busman M."/>
            <person name="Brown D.W."/>
            <person name="Divon H."/>
            <person name="Uhlig S."/>
            <person name="Proctor R.H."/>
        </authorList>
    </citation>
    <scope>NUCLEOTIDE SEQUENCE [LARGE SCALE GENOMIC DNA]</scope>
    <source>
        <strain evidence="3 4">NRRL 13617</strain>
    </source>
</reference>
<dbReference type="EMBL" id="JAAOAQ010000287">
    <property type="protein sequence ID" value="KAF5556538.1"/>
    <property type="molecule type" value="Genomic_DNA"/>
</dbReference>
<gene>
    <name evidence="3" type="ORF">FPHYL_7923</name>
</gene>
<keyword evidence="1" id="KW-0175">Coiled coil</keyword>
<evidence type="ECO:0000256" key="2">
    <source>
        <dbReference type="SAM" id="MobiDB-lite"/>
    </source>
</evidence>
<keyword evidence="4" id="KW-1185">Reference proteome</keyword>
<dbReference type="OrthoDB" id="5091661at2759"/>
<sequence length="263" mass="29567">MTRKADLLEVADEKPAPKKQKKGGKAITTVSDDESKPDIETLGSKEVKALLIDSQRERERLQLRCMSGAETKDIQILAKENNELQATVQMNIAAMKKVSSENKELEDNNSRMSRLIQRFKDALQQQEDEISGNRARYKETKAKLQDIKLKYGNNLIALKDVTSKQEDTEAELKATVSQLTQTHNNEHILRRQIMTLEDTVTGWQLASVQARQADAGTVVLSLHGITTQMADRFERLENAMVELGKKGQAGFDAITEELSKKDN</sequence>
<evidence type="ECO:0000256" key="1">
    <source>
        <dbReference type="SAM" id="Coils"/>
    </source>
</evidence>
<feature type="region of interest" description="Disordered" evidence="2">
    <location>
        <begin position="1"/>
        <end position="38"/>
    </location>
</feature>
<evidence type="ECO:0000313" key="3">
    <source>
        <dbReference type="EMBL" id="KAF5556538.1"/>
    </source>
</evidence>
<proteinExistence type="predicted"/>
<feature type="compositionally biased region" description="Basic and acidic residues" evidence="2">
    <location>
        <begin position="1"/>
        <end position="16"/>
    </location>
</feature>
<organism evidence="3 4">
    <name type="scientific">Fusarium phyllophilum</name>
    <dbReference type="NCBI Taxonomy" id="47803"/>
    <lineage>
        <taxon>Eukaryota</taxon>
        <taxon>Fungi</taxon>
        <taxon>Dikarya</taxon>
        <taxon>Ascomycota</taxon>
        <taxon>Pezizomycotina</taxon>
        <taxon>Sordariomycetes</taxon>
        <taxon>Hypocreomycetidae</taxon>
        <taxon>Hypocreales</taxon>
        <taxon>Nectriaceae</taxon>
        <taxon>Fusarium</taxon>
        <taxon>Fusarium fujikuroi species complex</taxon>
    </lineage>
</organism>
<name>A0A8H5N9C8_9HYPO</name>